<dbReference type="GO" id="GO:0016020">
    <property type="term" value="C:membrane"/>
    <property type="evidence" value="ECO:0007669"/>
    <property type="project" value="InterPro"/>
</dbReference>
<evidence type="ECO:0000313" key="3">
    <source>
        <dbReference type="Proteomes" id="UP000307768"/>
    </source>
</evidence>
<feature type="transmembrane region" description="Helical" evidence="1">
    <location>
        <begin position="7"/>
        <end position="25"/>
    </location>
</feature>
<dbReference type="RefSeq" id="WP_149768985.1">
    <property type="nucleotide sequence ID" value="NZ_VDFQ02000002.1"/>
</dbReference>
<name>A0A5Q6RZC6_9ACTN</name>
<feature type="transmembrane region" description="Helical" evidence="1">
    <location>
        <begin position="66"/>
        <end position="87"/>
    </location>
</feature>
<dbReference type="EMBL" id="VDFQ02000002">
    <property type="protein sequence ID" value="KAA1423466.1"/>
    <property type="molecule type" value="Genomic_DNA"/>
</dbReference>
<proteinExistence type="predicted"/>
<dbReference type="InterPro" id="IPR003425">
    <property type="entry name" value="CCB3/YggT"/>
</dbReference>
<dbReference type="OrthoDB" id="3216131at2"/>
<dbReference type="Proteomes" id="UP000307768">
    <property type="component" value="Unassembled WGS sequence"/>
</dbReference>
<dbReference type="Pfam" id="PF02325">
    <property type="entry name" value="CCB3_YggT"/>
    <property type="match status" value="1"/>
</dbReference>
<sequence length="96" mass="10881">MVLAGEIISFVLWVCILLLIARFVIDWVQVLSRSWQPKGFILVICEAIYSVTDPPLRAVRRVIPPVRFGGVALDLSPMVLLIGLYLLQIVNQQIFF</sequence>
<keyword evidence="1" id="KW-0472">Membrane</keyword>
<keyword evidence="1" id="KW-0812">Transmembrane</keyword>
<dbReference type="AlphaFoldDB" id="A0A5Q6RZC6"/>
<comment type="caution">
    <text evidence="2">The sequence shown here is derived from an EMBL/GenBank/DDBJ whole genome shotgun (WGS) entry which is preliminary data.</text>
</comment>
<protein>
    <submittedName>
        <fullName evidence="2">YggT family protein</fullName>
    </submittedName>
</protein>
<reference evidence="2 3" key="1">
    <citation type="submission" date="2019-09" db="EMBL/GenBank/DDBJ databases">
        <title>Mumia zhuanghuii sp. nov. isolated from the intestinal contents of plateau pika (Ochotona curzoniae) in the Qinghai-Tibet plateau of China.</title>
        <authorList>
            <person name="Tian Z."/>
        </authorList>
    </citation>
    <scope>NUCLEOTIDE SEQUENCE [LARGE SCALE GENOMIC DNA]</scope>
    <source>
        <strain evidence="3">350</strain>
    </source>
</reference>
<organism evidence="2 3">
    <name type="scientific">Mumia zhuanghuii</name>
    <dbReference type="NCBI Taxonomy" id="2585211"/>
    <lineage>
        <taxon>Bacteria</taxon>
        <taxon>Bacillati</taxon>
        <taxon>Actinomycetota</taxon>
        <taxon>Actinomycetes</taxon>
        <taxon>Propionibacteriales</taxon>
        <taxon>Nocardioidaceae</taxon>
        <taxon>Mumia</taxon>
    </lineage>
</organism>
<evidence type="ECO:0000313" key="2">
    <source>
        <dbReference type="EMBL" id="KAA1423466.1"/>
    </source>
</evidence>
<accession>A0A5Q6RZC6</accession>
<gene>
    <name evidence="2" type="ORF">FE697_007630</name>
</gene>
<evidence type="ECO:0000256" key="1">
    <source>
        <dbReference type="SAM" id="Phobius"/>
    </source>
</evidence>
<keyword evidence="1" id="KW-1133">Transmembrane helix</keyword>